<dbReference type="Proteomes" id="UP001473302">
    <property type="component" value="Unassembled WGS sequence"/>
</dbReference>
<evidence type="ECO:0000256" key="9">
    <source>
        <dbReference type="ARBA" id="ARBA00048048"/>
    </source>
</evidence>
<keyword evidence="2 10" id="KW-0808">Transferase</keyword>
<evidence type="ECO:0000256" key="10">
    <source>
        <dbReference type="RuleBase" id="RU079119"/>
    </source>
</evidence>
<keyword evidence="3 10" id="KW-0812">Transmembrane</keyword>
<proteinExistence type="inferred from homology"/>
<evidence type="ECO:0000313" key="13">
    <source>
        <dbReference type="Proteomes" id="UP001473302"/>
    </source>
</evidence>
<evidence type="ECO:0000256" key="6">
    <source>
        <dbReference type="ARBA" id="ARBA00023139"/>
    </source>
</evidence>
<comment type="caution">
    <text evidence="12">The sequence shown here is derived from an EMBL/GenBank/DDBJ whole genome shotgun (WGS) entry which is preliminary data.</text>
</comment>
<keyword evidence="4 10" id="KW-1133">Transmembrane helix</keyword>
<feature type="domain" description="Palmitoyltransferase DHHC" evidence="11">
    <location>
        <begin position="74"/>
        <end position="105"/>
    </location>
</feature>
<reference evidence="12 13" key="1">
    <citation type="submission" date="2024-04" db="EMBL/GenBank/DDBJ databases">
        <title>genome sequences of Mucor flavus KT1a and Helicostylum pulchrum KT1b strains isolated from the surface of a dry-aged beef.</title>
        <authorList>
            <person name="Toyotome T."/>
            <person name="Hosono M."/>
            <person name="Torimaru M."/>
            <person name="Fukuda K."/>
            <person name="Mikami N."/>
        </authorList>
    </citation>
    <scope>NUCLEOTIDE SEQUENCE [LARGE SCALE GENOMIC DNA]</scope>
    <source>
        <strain evidence="12 13">KT1a</strain>
    </source>
</reference>
<keyword evidence="6" id="KW-0564">Palmitate</keyword>
<evidence type="ECO:0000256" key="5">
    <source>
        <dbReference type="ARBA" id="ARBA00023136"/>
    </source>
</evidence>
<dbReference type="PROSITE" id="PS50216">
    <property type="entry name" value="DHHC"/>
    <property type="match status" value="1"/>
</dbReference>
<keyword evidence="7" id="KW-0449">Lipoprotein</keyword>
<comment type="catalytic activity">
    <reaction evidence="9 10">
        <text>L-cysteinyl-[protein] + hexadecanoyl-CoA = S-hexadecanoyl-L-cysteinyl-[protein] + CoA</text>
        <dbReference type="Rhea" id="RHEA:36683"/>
        <dbReference type="Rhea" id="RHEA-COMP:10131"/>
        <dbReference type="Rhea" id="RHEA-COMP:11032"/>
        <dbReference type="ChEBI" id="CHEBI:29950"/>
        <dbReference type="ChEBI" id="CHEBI:57287"/>
        <dbReference type="ChEBI" id="CHEBI:57379"/>
        <dbReference type="ChEBI" id="CHEBI:74151"/>
        <dbReference type="EC" id="2.3.1.225"/>
    </reaction>
</comment>
<evidence type="ECO:0000256" key="2">
    <source>
        <dbReference type="ARBA" id="ARBA00022679"/>
    </source>
</evidence>
<accession>A0ABP9YQ87</accession>
<dbReference type="InterPro" id="IPR001594">
    <property type="entry name" value="Palmitoyltrfase_DHHC"/>
</dbReference>
<comment type="domain">
    <text evidence="10">The DHHC domain is required for palmitoyltransferase activity.</text>
</comment>
<protein>
    <recommendedName>
        <fullName evidence="10">Palmitoyltransferase</fullName>
        <ecNumber evidence="10">2.3.1.225</ecNumber>
    </recommendedName>
</protein>
<name>A0ABP9YQ87_9FUNG</name>
<sequence>MCMWSYWTVCRTSPGYTLDMYKKRDEEDVGLLANSFDNEQDKVTNIAVLNIEEEEEEDLHQHSPLPITVKRDGARRYCQKCKIEKFDRTHHCRQCNRCVLKMDHYVLATTLPPTIIQMSGPMSVLGLNLNCALLVFISSIFTLFLVPFTIFHTRQLCKNRTTIEFYEKSNYRLGSGNTRVDVMRSKYFNPWDLGTRKNIEQVLGKDLFKMLIPVGKTLGDGSSFPINTYAYDTLGADDLSD</sequence>
<dbReference type="Pfam" id="PF01529">
    <property type="entry name" value="DHHC"/>
    <property type="match status" value="1"/>
</dbReference>
<feature type="transmembrane region" description="Helical" evidence="10">
    <location>
        <begin position="127"/>
        <end position="151"/>
    </location>
</feature>
<evidence type="ECO:0000256" key="1">
    <source>
        <dbReference type="ARBA" id="ARBA00004141"/>
    </source>
</evidence>
<dbReference type="EMBL" id="BAABUK010000004">
    <property type="protein sequence ID" value="GAA5809033.1"/>
    <property type="molecule type" value="Genomic_DNA"/>
</dbReference>
<comment type="similarity">
    <text evidence="10">Belongs to the DHHC palmitoyltransferase family.</text>
</comment>
<keyword evidence="5 10" id="KW-0472">Membrane</keyword>
<evidence type="ECO:0000313" key="12">
    <source>
        <dbReference type="EMBL" id="GAA5809033.1"/>
    </source>
</evidence>
<evidence type="ECO:0000256" key="3">
    <source>
        <dbReference type="ARBA" id="ARBA00022692"/>
    </source>
</evidence>
<comment type="subcellular location">
    <subcellularLocation>
        <location evidence="1">Membrane</location>
        <topology evidence="1">Multi-pass membrane protein</topology>
    </subcellularLocation>
</comment>
<keyword evidence="13" id="KW-1185">Reference proteome</keyword>
<keyword evidence="8 10" id="KW-0012">Acyltransferase</keyword>
<evidence type="ECO:0000256" key="4">
    <source>
        <dbReference type="ARBA" id="ARBA00022989"/>
    </source>
</evidence>
<evidence type="ECO:0000256" key="8">
    <source>
        <dbReference type="ARBA" id="ARBA00023315"/>
    </source>
</evidence>
<comment type="caution">
    <text evidence="10">Lacks conserved residue(s) required for the propagation of feature annotation.</text>
</comment>
<dbReference type="PANTHER" id="PTHR12246">
    <property type="entry name" value="PALMITOYLTRANSFERASE ZDHHC16"/>
    <property type="match status" value="1"/>
</dbReference>
<evidence type="ECO:0000259" key="11">
    <source>
        <dbReference type="Pfam" id="PF01529"/>
    </source>
</evidence>
<organism evidence="12 13">
    <name type="scientific">Mucor flavus</name>
    <dbReference type="NCBI Taxonomy" id="439312"/>
    <lineage>
        <taxon>Eukaryota</taxon>
        <taxon>Fungi</taxon>
        <taxon>Fungi incertae sedis</taxon>
        <taxon>Mucoromycota</taxon>
        <taxon>Mucoromycotina</taxon>
        <taxon>Mucoromycetes</taxon>
        <taxon>Mucorales</taxon>
        <taxon>Mucorineae</taxon>
        <taxon>Mucoraceae</taxon>
        <taxon>Mucor</taxon>
    </lineage>
</organism>
<evidence type="ECO:0000256" key="7">
    <source>
        <dbReference type="ARBA" id="ARBA00023288"/>
    </source>
</evidence>
<dbReference type="InterPro" id="IPR039859">
    <property type="entry name" value="PFA4/ZDH16/20/ERF2-like"/>
</dbReference>
<gene>
    <name evidence="12" type="ORF">MFLAVUS_002435</name>
</gene>
<dbReference type="EC" id="2.3.1.225" evidence="10"/>